<dbReference type="PRINTS" id="PR00723">
    <property type="entry name" value="SUBTILISIN"/>
</dbReference>
<dbReference type="Proteomes" id="UP001055712">
    <property type="component" value="Unassembled WGS sequence"/>
</dbReference>
<keyword evidence="7" id="KW-0732">Signal</keyword>
<evidence type="ECO:0000256" key="2">
    <source>
        <dbReference type="ARBA" id="ARBA00022670"/>
    </source>
</evidence>
<evidence type="ECO:0000259" key="8">
    <source>
        <dbReference type="Pfam" id="PF00082"/>
    </source>
</evidence>
<feature type="chain" id="PRO_5038767716" description="Peptidase S8/S53 domain-containing protein" evidence="7">
    <location>
        <begin position="31"/>
        <end position="564"/>
    </location>
</feature>
<reference evidence="9" key="2">
    <citation type="submission" date="2020-11" db="EMBL/GenBank/DDBJ databases">
        <authorList>
            <person name="Cecchin M."/>
            <person name="Marcolungo L."/>
            <person name="Rossato M."/>
            <person name="Girolomoni L."/>
            <person name="Cosentino E."/>
            <person name="Cuine S."/>
            <person name="Li-Beisson Y."/>
            <person name="Delledonne M."/>
            <person name="Ballottari M."/>
        </authorList>
    </citation>
    <scope>NUCLEOTIDE SEQUENCE</scope>
    <source>
        <strain evidence="9">211/11P</strain>
        <tissue evidence="9">Whole cell</tissue>
    </source>
</reference>
<proteinExistence type="inferred from homology"/>
<dbReference type="InterPro" id="IPR036852">
    <property type="entry name" value="Peptidase_S8/S53_dom_sf"/>
</dbReference>
<feature type="region of interest" description="Disordered" evidence="6">
    <location>
        <begin position="471"/>
        <end position="522"/>
    </location>
</feature>
<keyword evidence="4 5" id="KW-0720">Serine protease</keyword>
<dbReference type="PANTHER" id="PTHR43806:SF11">
    <property type="entry name" value="CEREVISIN-RELATED"/>
    <property type="match status" value="1"/>
</dbReference>
<dbReference type="InterPro" id="IPR050131">
    <property type="entry name" value="Peptidase_S8_subtilisin-like"/>
</dbReference>
<evidence type="ECO:0000313" key="9">
    <source>
        <dbReference type="EMBL" id="KAI3436676.1"/>
    </source>
</evidence>
<evidence type="ECO:0000256" key="3">
    <source>
        <dbReference type="ARBA" id="ARBA00022801"/>
    </source>
</evidence>
<feature type="domain" description="Peptidase S8/S53" evidence="8">
    <location>
        <begin position="145"/>
        <end position="399"/>
    </location>
</feature>
<evidence type="ECO:0000256" key="4">
    <source>
        <dbReference type="ARBA" id="ARBA00022825"/>
    </source>
</evidence>
<organism evidence="9 10">
    <name type="scientific">Chlorella vulgaris</name>
    <name type="common">Green alga</name>
    <dbReference type="NCBI Taxonomy" id="3077"/>
    <lineage>
        <taxon>Eukaryota</taxon>
        <taxon>Viridiplantae</taxon>
        <taxon>Chlorophyta</taxon>
        <taxon>core chlorophytes</taxon>
        <taxon>Trebouxiophyceae</taxon>
        <taxon>Chlorellales</taxon>
        <taxon>Chlorellaceae</taxon>
        <taxon>Chlorella clade</taxon>
        <taxon>Chlorella</taxon>
    </lineage>
</organism>
<dbReference type="Pfam" id="PF00082">
    <property type="entry name" value="Peptidase_S8"/>
    <property type="match status" value="1"/>
</dbReference>
<dbReference type="EMBL" id="SIDB01000002">
    <property type="protein sequence ID" value="KAI3436676.1"/>
    <property type="molecule type" value="Genomic_DNA"/>
</dbReference>
<name>A0A9D4TWX9_CHLVU</name>
<accession>A0A9D4TWX9</accession>
<feature type="compositionally biased region" description="Pro residues" evidence="6">
    <location>
        <begin position="489"/>
        <end position="498"/>
    </location>
</feature>
<dbReference type="GO" id="GO:0004252">
    <property type="term" value="F:serine-type endopeptidase activity"/>
    <property type="evidence" value="ECO:0007669"/>
    <property type="project" value="UniProtKB-UniRule"/>
</dbReference>
<feature type="active site" description="Charge relay system" evidence="5">
    <location>
        <position position="201"/>
    </location>
</feature>
<evidence type="ECO:0000256" key="5">
    <source>
        <dbReference type="PROSITE-ProRule" id="PRU01240"/>
    </source>
</evidence>
<evidence type="ECO:0000313" key="10">
    <source>
        <dbReference type="Proteomes" id="UP001055712"/>
    </source>
</evidence>
<dbReference type="GO" id="GO:0006508">
    <property type="term" value="P:proteolysis"/>
    <property type="evidence" value="ECO:0007669"/>
    <property type="project" value="UniProtKB-KW"/>
</dbReference>
<keyword evidence="10" id="KW-1185">Reference proteome</keyword>
<dbReference type="Gene3D" id="3.40.50.200">
    <property type="entry name" value="Peptidase S8/S53 domain"/>
    <property type="match status" value="1"/>
</dbReference>
<evidence type="ECO:0000256" key="7">
    <source>
        <dbReference type="SAM" id="SignalP"/>
    </source>
</evidence>
<dbReference type="PROSITE" id="PS00138">
    <property type="entry name" value="SUBTILASE_SER"/>
    <property type="match status" value="1"/>
</dbReference>
<feature type="active site" description="Charge relay system" evidence="5">
    <location>
        <position position="153"/>
    </location>
</feature>
<evidence type="ECO:0000256" key="1">
    <source>
        <dbReference type="ARBA" id="ARBA00011073"/>
    </source>
</evidence>
<evidence type="ECO:0000256" key="6">
    <source>
        <dbReference type="SAM" id="MobiDB-lite"/>
    </source>
</evidence>
<dbReference type="OrthoDB" id="371436at2759"/>
<dbReference type="PROSITE" id="PS51892">
    <property type="entry name" value="SUBTILASE"/>
    <property type="match status" value="1"/>
</dbReference>
<dbReference type="InterPro" id="IPR015500">
    <property type="entry name" value="Peptidase_S8_subtilisin-rel"/>
</dbReference>
<dbReference type="InterPro" id="IPR000209">
    <property type="entry name" value="Peptidase_S8/S53_dom"/>
</dbReference>
<feature type="compositionally biased region" description="Low complexity" evidence="6">
    <location>
        <begin position="499"/>
        <end position="513"/>
    </location>
</feature>
<feature type="signal peptide" evidence="7">
    <location>
        <begin position="1"/>
        <end position="30"/>
    </location>
</feature>
<feature type="active site" description="Charge relay system" evidence="5">
    <location>
        <position position="361"/>
    </location>
</feature>
<reference evidence="9" key="1">
    <citation type="journal article" date="2019" name="Plant J.">
        <title>Chlorella vulgaris genome assembly and annotation reveals the molecular basis for metabolic acclimation to high light conditions.</title>
        <authorList>
            <person name="Cecchin M."/>
            <person name="Marcolungo L."/>
            <person name="Rossato M."/>
            <person name="Girolomoni L."/>
            <person name="Cosentino E."/>
            <person name="Cuine S."/>
            <person name="Li-Beisson Y."/>
            <person name="Delledonne M."/>
            <person name="Ballottari M."/>
        </authorList>
    </citation>
    <scope>NUCLEOTIDE SEQUENCE</scope>
    <source>
        <strain evidence="9">211/11P</strain>
    </source>
</reference>
<keyword evidence="3 5" id="KW-0378">Hydrolase</keyword>
<keyword evidence="2 5" id="KW-0645">Protease</keyword>
<dbReference type="SUPFAM" id="SSF52743">
    <property type="entry name" value="Subtilisin-like"/>
    <property type="match status" value="1"/>
</dbReference>
<gene>
    <name evidence="9" type="ORF">D9Q98_006092</name>
</gene>
<comment type="caution">
    <text evidence="9">The sequence shown here is derived from an EMBL/GenBank/DDBJ whole genome shotgun (WGS) entry which is preliminary data.</text>
</comment>
<dbReference type="AlphaFoldDB" id="A0A9D4TWX9"/>
<protein>
    <recommendedName>
        <fullName evidence="8">Peptidase S8/S53 domain-containing protein</fullName>
    </recommendedName>
</protein>
<dbReference type="PANTHER" id="PTHR43806">
    <property type="entry name" value="PEPTIDASE S8"/>
    <property type="match status" value="1"/>
</dbReference>
<sequence length="564" mass="58420">MARPSRGAGGLAGCIVVLLASILFCRPASAARDLPGNGQGVSRIATGRLIVKLRPDVVSVMDSDANGLRFAGQVGLTNAAVYSILDGTDVHEKAKQVSQLPAVEFAEPDYLVRVDWQPDDTLVKTQWHLDTIHSQNAWNTSTGSREVKVCHIDSGIEVNHPDLHRRMLKGWNLVPEVQEFDEEPPAPTSEAYGNVDDTYGHGTHTAGIIAAVGNNQLGVAGVAMNVRLLVCRFIWDDGFGSISDALECLRLCREEGAMVSTSSWGGVPHSMAIDAALAEAKQAGMLFVVASGNQGTDLDARPSFPASSQHDNVIVVGSSSRTDEMSTFSNYGKGTVHLLAPGEGILSTTYNSWYGPMDGTSMACPMVAASAALLHSAALGQGTVLTYTQIKRLLLSTVNAVPCGKAATLTGGRLNIGTAMQALSLMLQDQGGPALPGVALTAADEAALRKTVGLSVWGQELLLPSSVSLTTAKPPAGPTSAAAQLPGTAGPPPAPRPASPRQDSSSSGTSSGIISGGSGSSTVVHPEVQAAAYSALDAQEEVAAPAPAKLSDGRRLLRLSLPSG</sequence>
<dbReference type="InterPro" id="IPR023828">
    <property type="entry name" value="Peptidase_S8_Ser-AS"/>
</dbReference>
<comment type="similarity">
    <text evidence="1 5">Belongs to the peptidase S8 family.</text>
</comment>